<evidence type="ECO:0000313" key="6">
    <source>
        <dbReference type="Proteomes" id="UP000790833"/>
    </source>
</evidence>
<dbReference type="GeneID" id="66118099"/>
<dbReference type="OrthoDB" id="448954at2759"/>
<dbReference type="InterPro" id="IPR036386">
    <property type="entry name" value="HscB_C_sf"/>
</dbReference>
<dbReference type="GO" id="GO:0005739">
    <property type="term" value="C:mitochondrion"/>
    <property type="evidence" value="ECO:0007669"/>
    <property type="project" value="TreeGrafter"/>
</dbReference>
<keyword evidence="2" id="KW-0143">Chaperone</keyword>
<keyword evidence="3" id="KW-0175">Coiled coil</keyword>
<dbReference type="GO" id="GO:0051259">
    <property type="term" value="P:protein complex oligomerization"/>
    <property type="evidence" value="ECO:0007669"/>
    <property type="project" value="InterPro"/>
</dbReference>
<evidence type="ECO:0000256" key="1">
    <source>
        <dbReference type="ARBA" id="ARBA00010476"/>
    </source>
</evidence>
<dbReference type="SUPFAM" id="SSF46565">
    <property type="entry name" value="Chaperone J-domain"/>
    <property type="match status" value="1"/>
</dbReference>
<dbReference type="EMBL" id="JAHMUF010000007">
    <property type="protein sequence ID" value="KAG7194510.1"/>
    <property type="molecule type" value="Genomic_DNA"/>
</dbReference>
<accession>A0A9P7VB29</accession>
<feature type="coiled-coil region" evidence="3">
    <location>
        <begin position="123"/>
        <end position="150"/>
    </location>
</feature>
<gene>
    <name evidence="5" type="ORF">KQ657_004725</name>
</gene>
<dbReference type="GO" id="GO:0051087">
    <property type="term" value="F:protein-folding chaperone binding"/>
    <property type="evidence" value="ECO:0007669"/>
    <property type="project" value="InterPro"/>
</dbReference>
<name>A0A9P7VB29_9ASCO</name>
<dbReference type="AlphaFoldDB" id="A0A9P7VB29"/>
<dbReference type="Pfam" id="PF07743">
    <property type="entry name" value="HSCB_C"/>
    <property type="match status" value="1"/>
</dbReference>
<protein>
    <recommendedName>
        <fullName evidence="4">Co-chaperone HscB C-terminal oligomerisation domain-containing protein</fullName>
    </recommendedName>
</protein>
<comment type="similarity">
    <text evidence="1">Belongs to the HscB family.</text>
</comment>
<proteinExistence type="inferred from homology"/>
<dbReference type="NCBIfam" id="TIGR00714">
    <property type="entry name" value="hscB"/>
    <property type="match status" value="1"/>
</dbReference>
<evidence type="ECO:0000256" key="3">
    <source>
        <dbReference type="SAM" id="Coils"/>
    </source>
</evidence>
<sequence length="199" mass="22455">MAITTLPPSYFALFPKSFPKGGPPADGFSINERSLRREFRSIQSQSHPDIAANGDKDVSALINRAYQIIRNPYLRVAHFIQLNHPSKVDITEDDIAKKYIAEVQGTSPQASIAYKEMLMAVMEAHESLELANTESDLDQLSEENNERINQSETTINKLLAANPIDWDHLIMEAIALKYWVNISNAIRDWEPGKSIHLTH</sequence>
<reference evidence="5" key="1">
    <citation type="submission" date="2021-03" db="EMBL/GenBank/DDBJ databases">
        <authorList>
            <person name="Palmer J.M."/>
        </authorList>
    </citation>
    <scope>NUCLEOTIDE SEQUENCE</scope>
    <source>
        <strain evidence="5">ARV_011</strain>
    </source>
</reference>
<comment type="caution">
    <text evidence="5">The sequence shown here is derived from an EMBL/GenBank/DDBJ whole genome shotgun (WGS) entry which is preliminary data.</text>
</comment>
<dbReference type="RefSeq" id="XP_043050057.1">
    <property type="nucleotide sequence ID" value="XM_043195391.1"/>
</dbReference>
<keyword evidence="6" id="KW-1185">Reference proteome</keyword>
<evidence type="ECO:0000259" key="4">
    <source>
        <dbReference type="Pfam" id="PF07743"/>
    </source>
</evidence>
<dbReference type="InterPro" id="IPR004640">
    <property type="entry name" value="HscB"/>
</dbReference>
<feature type="domain" description="Co-chaperone HscB C-terminal oligomerisation" evidence="4">
    <location>
        <begin position="115"/>
        <end position="187"/>
    </location>
</feature>
<organism evidence="5 6">
    <name type="scientific">Scheffersomyces spartinae</name>
    <dbReference type="NCBI Taxonomy" id="45513"/>
    <lineage>
        <taxon>Eukaryota</taxon>
        <taxon>Fungi</taxon>
        <taxon>Dikarya</taxon>
        <taxon>Ascomycota</taxon>
        <taxon>Saccharomycotina</taxon>
        <taxon>Pichiomycetes</taxon>
        <taxon>Debaryomycetaceae</taxon>
        <taxon>Scheffersomyces</taxon>
    </lineage>
</organism>
<dbReference type="GO" id="GO:0044571">
    <property type="term" value="P:[2Fe-2S] cluster assembly"/>
    <property type="evidence" value="ECO:0007669"/>
    <property type="project" value="InterPro"/>
</dbReference>
<dbReference type="InterPro" id="IPR036869">
    <property type="entry name" value="J_dom_sf"/>
</dbReference>
<dbReference type="SUPFAM" id="SSF47144">
    <property type="entry name" value="HSC20 (HSCB), C-terminal oligomerisation domain"/>
    <property type="match status" value="1"/>
</dbReference>
<evidence type="ECO:0000256" key="2">
    <source>
        <dbReference type="ARBA" id="ARBA00023186"/>
    </source>
</evidence>
<evidence type="ECO:0000313" key="5">
    <source>
        <dbReference type="EMBL" id="KAG7194510.1"/>
    </source>
</evidence>
<dbReference type="PANTHER" id="PTHR14021:SF15">
    <property type="entry name" value="IRON-SULFUR CLUSTER CO-CHAPERONE PROTEIN HSCB"/>
    <property type="match status" value="1"/>
</dbReference>
<dbReference type="InterPro" id="IPR009073">
    <property type="entry name" value="HscB_oligo_C"/>
</dbReference>
<dbReference type="GO" id="GO:0001671">
    <property type="term" value="F:ATPase activator activity"/>
    <property type="evidence" value="ECO:0007669"/>
    <property type="project" value="InterPro"/>
</dbReference>
<dbReference type="Gene3D" id="1.20.1280.20">
    <property type="entry name" value="HscB, C-terminal domain"/>
    <property type="match status" value="1"/>
</dbReference>
<dbReference type="Gene3D" id="1.10.287.110">
    <property type="entry name" value="DnaJ domain"/>
    <property type="match status" value="1"/>
</dbReference>
<dbReference type="Proteomes" id="UP000790833">
    <property type="component" value="Unassembled WGS sequence"/>
</dbReference>
<dbReference type="PANTHER" id="PTHR14021">
    <property type="entry name" value="IRON-SULFUR CLUSTER CO-CHAPERONE PROTEIN HSCB"/>
    <property type="match status" value="1"/>
</dbReference>